<keyword evidence="1" id="KW-1133">Transmembrane helix</keyword>
<evidence type="ECO:0000313" key="3">
    <source>
        <dbReference type="Proteomes" id="UP000199623"/>
    </source>
</evidence>
<reference evidence="3" key="1">
    <citation type="submission" date="2016-10" db="EMBL/GenBank/DDBJ databases">
        <authorList>
            <person name="Varghese N."/>
            <person name="Submissions S."/>
        </authorList>
    </citation>
    <scope>NUCLEOTIDE SEQUENCE [LARGE SCALE GENOMIC DNA]</scope>
    <source>
        <strain evidence="3">CGMCC 4.3506</strain>
    </source>
</reference>
<dbReference type="EMBL" id="FNCC01000012">
    <property type="protein sequence ID" value="SDG86555.1"/>
    <property type="molecule type" value="Genomic_DNA"/>
</dbReference>
<sequence length="56" mass="6039">MLKGKPQAAAVLGLVVIGIVVGAVVTVLDVQKPWTYVVMVVLGVAAVAFMRWRFDR</sequence>
<gene>
    <name evidence="2" type="ORF">SAMN05216553_112168</name>
</gene>
<keyword evidence="1" id="KW-0812">Transmembrane</keyword>
<evidence type="ECO:0000256" key="1">
    <source>
        <dbReference type="SAM" id="Phobius"/>
    </source>
</evidence>
<dbReference type="Proteomes" id="UP000199623">
    <property type="component" value="Unassembled WGS sequence"/>
</dbReference>
<name>A0A1G7XQR1_9PSEU</name>
<feature type="transmembrane region" description="Helical" evidence="1">
    <location>
        <begin position="34"/>
        <end position="52"/>
    </location>
</feature>
<keyword evidence="1" id="KW-0472">Membrane</keyword>
<organism evidence="2 3">
    <name type="scientific">Lentzea fradiae</name>
    <dbReference type="NCBI Taxonomy" id="200378"/>
    <lineage>
        <taxon>Bacteria</taxon>
        <taxon>Bacillati</taxon>
        <taxon>Actinomycetota</taxon>
        <taxon>Actinomycetes</taxon>
        <taxon>Pseudonocardiales</taxon>
        <taxon>Pseudonocardiaceae</taxon>
        <taxon>Lentzea</taxon>
    </lineage>
</organism>
<proteinExistence type="predicted"/>
<evidence type="ECO:0000313" key="2">
    <source>
        <dbReference type="EMBL" id="SDG86555.1"/>
    </source>
</evidence>
<dbReference type="AlphaFoldDB" id="A0A1G7XQR1"/>
<feature type="transmembrane region" description="Helical" evidence="1">
    <location>
        <begin position="7"/>
        <end position="28"/>
    </location>
</feature>
<dbReference type="RefSeq" id="WP_176946959.1">
    <property type="nucleotide sequence ID" value="NZ_FNCC01000012.1"/>
</dbReference>
<keyword evidence="3" id="KW-1185">Reference proteome</keyword>
<protein>
    <submittedName>
        <fullName evidence="2">Uncharacterized protein</fullName>
    </submittedName>
</protein>
<accession>A0A1G7XQR1</accession>